<dbReference type="Gene3D" id="3.40.50.510">
    <property type="entry name" value="Phosphotransferase system, mannose-type IIA component"/>
    <property type="match status" value="1"/>
</dbReference>
<evidence type="ECO:0000313" key="12">
    <source>
        <dbReference type="Proteomes" id="UP000324176"/>
    </source>
</evidence>
<evidence type="ECO:0000256" key="3">
    <source>
        <dbReference type="ARBA" id="ARBA00022490"/>
    </source>
</evidence>
<dbReference type="PANTHER" id="PTHR33799">
    <property type="entry name" value="PTS PERMEASE-RELATED-RELATED"/>
    <property type="match status" value="1"/>
</dbReference>
<name>A0A0F7KCE4_9PROT</name>
<evidence type="ECO:0000313" key="9">
    <source>
        <dbReference type="EMBL" id="AKH38210.1"/>
    </source>
</evidence>
<dbReference type="PATRIC" id="fig|44574.3.peg.2708"/>
<dbReference type="AlphaFoldDB" id="A0A0F7KCE4"/>
<feature type="domain" description="PTS EIIA type-4" evidence="8">
    <location>
        <begin position="1"/>
        <end position="123"/>
    </location>
</feature>
<protein>
    <submittedName>
        <fullName evidence="9">PTS fructose transporter subunit IIA</fullName>
    </submittedName>
    <submittedName>
        <fullName evidence="10">PTS system ascorbate-specific IIA component</fullName>
    </submittedName>
</protein>
<dbReference type="InterPro" id="IPR033887">
    <property type="entry name" value="PTS_IIA_man"/>
</dbReference>
<dbReference type="GO" id="GO:0005737">
    <property type="term" value="C:cytoplasm"/>
    <property type="evidence" value="ECO:0007669"/>
    <property type="project" value="UniProtKB-SubCell"/>
</dbReference>
<dbReference type="Proteomes" id="UP000034156">
    <property type="component" value="Chromosome"/>
</dbReference>
<dbReference type="InterPro" id="IPR004701">
    <property type="entry name" value="PTS_EIIA_man-typ"/>
</dbReference>
<dbReference type="InterPro" id="IPR036662">
    <property type="entry name" value="PTS_EIIA_man-typ_sf"/>
</dbReference>
<keyword evidence="5" id="KW-0808">Transferase</keyword>
<dbReference type="Proteomes" id="UP000324176">
    <property type="component" value="Unassembled WGS sequence"/>
</dbReference>
<dbReference type="EMBL" id="VNHT01000079">
    <property type="protein sequence ID" value="TYP77432.1"/>
    <property type="molecule type" value="Genomic_DNA"/>
</dbReference>
<organism evidence="9 11">
    <name type="scientific">Nitrosomonas communis</name>
    <dbReference type="NCBI Taxonomy" id="44574"/>
    <lineage>
        <taxon>Bacteria</taxon>
        <taxon>Pseudomonadati</taxon>
        <taxon>Pseudomonadota</taxon>
        <taxon>Betaproteobacteria</taxon>
        <taxon>Nitrosomonadales</taxon>
        <taxon>Nitrosomonadaceae</taxon>
        <taxon>Nitrosomonas</taxon>
    </lineage>
</organism>
<evidence type="ECO:0000256" key="6">
    <source>
        <dbReference type="ARBA" id="ARBA00022683"/>
    </source>
</evidence>
<keyword evidence="2" id="KW-0813">Transport</keyword>
<evidence type="ECO:0000256" key="7">
    <source>
        <dbReference type="ARBA" id="ARBA00022777"/>
    </source>
</evidence>
<evidence type="ECO:0000313" key="10">
    <source>
        <dbReference type="EMBL" id="TYP77432.1"/>
    </source>
</evidence>
<evidence type="ECO:0000259" key="8">
    <source>
        <dbReference type="PROSITE" id="PS51096"/>
    </source>
</evidence>
<evidence type="ECO:0000256" key="2">
    <source>
        <dbReference type="ARBA" id="ARBA00022448"/>
    </source>
</evidence>
<keyword evidence="6" id="KW-0598">Phosphotransferase system</keyword>
<dbReference type="SUPFAM" id="SSF53062">
    <property type="entry name" value="PTS system fructose IIA component-like"/>
    <property type="match status" value="1"/>
</dbReference>
<dbReference type="PROSITE" id="PS51096">
    <property type="entry name" value="PTS_EIIA_TYPE_4"/>
    <property type="match status" value="1"/>
</dbReference>
<dbReference type="OrthoDB" id="8795346at2"/>
<gene>
    <name evidence="9" type="ORF">AAW31_11085</name>
    <name evidence="10" type="ORF">BCL69_10795</name>
</gene>
<dbReference type="RefSeq" id="WP_046850268.1">
    <property type="nucleotide sequence ID" value="NZ_CBDIPD010000092.1"/>
</dbReference>
<evidence type="ECO:0000256" key="5">
    <source>
        <dbReference type="ARBA" id="ARBA00022679"/>
    </source>
</evidence>
<keyword evidence="7" id="KW-0418">Kinase</keyword>
<dbReference type="Pfam" id="PF03610">
    <property type="entry name" value="EIIA-man"/>
    <property type="match status" value="1"/>
</dbReference>
<dbReference type="GO" id="GO:0016020">
    <property type="term" value="C:membrane"/>
    <property type="evidence" value="ECO:0007669"/>
    <property type="project" value="InterPro"/>
</dbReference>
<dbReference type="GO" id="GO:0009401">
    <property type="term" value="P:phosphoenolpyruvate-dependent sugar phosphotransferase system"/>
    <property type="evidence" value="ECO:0007669"/>
    <property type="project" value="UniProtKB-KW"/>
</dbReference>
<reference evidence="11" key="1">
    <citation type="submission" date="2015-05" db="EMBL/GenBank/DDBJ databases">
        <title>Draft genome of Nitrosomonas communis strain Nm2.</title>
        <authorList>
            <person name="Kozlowski J.A."/>
            <person name="Kits K.D."/>
            <person name="Stein L.Y."/>
        </authorList>
    </citation>
    <scope>NUCLEOTIDE SEQUENCE [LARGE SCALE GENOMIC DNA]</scope>
    <source>
        <strain evidence="11">Nm2</strain>
    </source>
</reference>
<accession>A0A0F7KCE4</accession>
<dbReference type="KEGG" id="nco:AAW31_11085"/>
<keyword evidence="3" id="KW-0963">Cytoplasm</keyword>
<reference evidence="10 12" key="3">
    <citation type="submission" date="2019-07" db="EMBL/GenBank/DDBJ databases">
        <title>Active sludge and wastewater microbial communities from Klosterneuburg, Austria.</title>
        <authorList>
            <person name="Wagner M."/>
        </authorList>
    </citation>
    <scope>NUCLEOTIDE SEQUENCE [LARGE SCALE GENOMIC DNA]</scope>
    <source>
        <strain evidence="10 12">Nm2</strain>
    </source>
</reference>
<dbReference type="GO" id="GO:0016301">
    <property type="term" value="F:kinase activity"/>
    <property type="evidence" value="ECO:0007669"/>
    <property type="project" value="UniProtKB-KW"/>
</dbReference>
<dbReference type="CDD" id="cd00006">
    <property type="entry name" value="PTS_IIA_man"/>
    <property type="match status" value="1"/>
</dbReference>
<keyword evidence="4" id="KW-0762">Sugar transport</keyword>
<sequence>MIGILIISHDKLGESFTHCAAHILGEKPQQLIYQAISIQDKPDEVVAQAKELIKKLDQGDGVLVMTDILGATPSNIATQLIQTGKVECLAGMNLPMLVRALNYRHEPLSVVVAKALAGGKEGVMHILHGC</sequence>
<keyword evidence="11" id="KW-1185">Reference proteome</keyword>
<dbReference type="EMBL" id="CP011451">
    <property type="protein sequence ID" value="AKH38210.1"/>
    <property type="molecule type" value="Genomic_DNA"/>
</dbReference>
<evidence type="ECO:0000313" key="11">
    <source>
        <dbReference type="Proteomes" id="UP000034156"/>
    </source>
</evidence>
<evidence type="ECO:0000256" key="1">
    <source>
        <dbReference type="ARBA" id="ARBA00004496"/>
    </source>
</evidence>
<comment type="subcellular location">
    <subcellularLocation>
        <location evidence="1">Cytoplasm</location>
    </subcellularLocation>
</comment>
<dbReference type="PANTHER" id="PTHR33799:SF1">
    <property type="entry name" value="PTS SYSTEM MANNOSE-SPECIFIC EIIAB COMPONENT-RELATED"/>
    <property type="match status" value="1"/>
</dbReference>
<dbReference type="InterPro" id="IPR051471">
    <property type="entry name" value="Bacterial_PTS_sugar_comp"/>
</dbReference>
<proteinExistence type="predicted"/>
<evidence type="ECO:0000256" key="4">
    <source>
        <dbReference type="ARBA" id="ARBA00022597"/>
    </source>
</evidence>
<reference evidence="9 11" key="2">
    <citation type="journal article" date="2016" name="Genome Announc.">
        <title>Genome Sequence of Nitrosomonas communis Strain Nm2, a Mesophilic Ammonia-Oxidizing Bacterium Isolated from Mediterranean Soil.</title>
        <authorList>
            <person name="Kozlowski J.A."/>
            <person name="Kits K.D."/>
            <person name="Stein L.Y."/>
        </authorList>
    </citation>
    <scope>NUCLEOTIDE SEQUENCE [LARGE SCALE GENOMIC DNA]</scope>
    <source>
        <strain evidence="9 11">Nm2</strain>
    </source>
</reference>